<gene>
    <name evidence="2" type="ORF">FDQ92_02320</name>
</gene>
<dbReference type="PANTHER" id="PTHR39158:SF1">
    <property type="entry name" value="DNAJ HOMOLOG SUBFAMILY C MEMBER 28"/>
    <property type="match status" value="1"/>
</dbReference>
<reference evidence="2 3" key="2">
    <citation type="submission" date="2019-05" db="EMBL/GenBank/DDBJ databases">
        <authorList>
            <person name="Suflita J.M."/>
            <person name="Marks C.R."/>
        </authorList>
    </citation>
    <scope>NUCLEOTIDE SEQUENCE [LARGE SCALE GENOMIC DNA]</scope>
    <source>
        <strain evidence="2 3">ALDC</strain>
    </source>
</reference>
<dbReference type="PANTHER" id="PTHR39158">
    <property type="entry name" value="OS08G0560600 PROTEIN"/>
    <property type="match status" value="1"/>
</dbReference>
<protein>
    <submittedName>
        <fullName evidence="2">DUF1992 domain-containing protein</fullName>
    </submittedName>
</protein>
<accession>A0A4P8L2Z1</accession>
<proteinExistence type="predicted"/>
<dbReference type="InterPro" id="IPR018961">
    <property type="entry name" value="DnaJ_homolog_subfam-C_membr-28"/>
</dbReference>
<reference evidence="2 3" key="1">
    <citation type="submission" date="2019-05" db="EMBL/GenBank/DDBJ databases">
        <title>The Complete Genome Sequence of the n-alkane-degrading Desulfoglaeba alkanexedens ALDC reveals multiple alkylsuccinate synthase gene clusters.</title>
        <authorList>
            <person name="Callaghan A.V."/>
            <person name="Davidova I.A."/>
            <person name="Duncan K.E."/>
            <person name="Morris B."/>
            <person name="McInerney M.J."/>
        </authorList>
    </citation>
    <scope>NUCLEOTIDE SEQUENCE [LARGE SCALE GENOMIC DNA]</scope>
    <source>
        <strain evidence="2 3">ALDC</strain>
    </source>
</reference>
<dbReference type="Proteomes" id="UP000298602">
    <property type="component" value="Chromosome"/>
</dbReference>
<dbReference type="Pfam" id="PF09350">
    <property type="entry name" value="DJC28_CD"/>
    <property type="match status" value="1"/>
</dbReference>
<dbReference type="KEGG" id="dax:FDQ92_02320"/>
<evidence type="ECO:0000313" key="3">
    <source>
        <dbReference type="Proteomes" id="UP000298602"/>
    </source>
</evidence>
<dbReference type="EMBL" id="CP040098">
    <property type="protein sequence ID" value="QCQ21132.1"/>
    <property type="molecule type" value="Genomic_DNA"/>
</dbReference>
<dbReference type="RefSeq" id="WP_137423101.1">
    <property type="nucleotide sequence ID" value="NZ_CP040098.1"/>
</dbReference>
<organism evidence="2 3">
    <name type="scientific">Desulfoglaeba alkanexedens ALDC</name>
    <dbReference type="NCBI Taxonomy" id="980445"/>
    <lineage>
        <taxon>Bacteria</taxon>
        <taxon>Pseudomonadati</taxon>
        <taxon>Thermodesulfobacteriota</taxon>
        <taxon>Syntrophobacteria</taxon>
        <taxon>Syntrophobacterales</taxon>
        <taxon>Syntrophobacteraceae</taxon>
        <taxon>Desulfoglaeba</taxon>
    </lineage>
</organism>
<dbReference type="OrthoDB" id="9798476at2"/>
<name>A0A4P8L2Z1_9BACT</name>
<dbReference type="AlphaFoldDB" id="A0A4P8L2Z1"/>
<feature type="domain" description="DnaJ homologue subfamily C member 28 conserved" evidence="1">
    <location>
        <begin position="11"/>
        <end position="77"/>
    </location>
</feature>
<sequence length="131" mass="15496">MSNISTVFEQLAEQRIREAMERGEFDNLPGRGKPLKLEDDRHIPEDLRLAYKILKNADCLPPELQLRKEIHTTKELLSGIRDTEEKYAQIKKLNYLIMKLNTMRRVSPLLEEGQYYYDKVVDRMGSSRERK</sequence>
<dbReference type="InterPro" id="IPR052573">
    <property type="entry name" value="DnaJ_C_subfamily_28"/>
</dbReference>
<evidence type="ECO:0000313" key="2">
    <source>
        <dbReference type="EMBL" id="QCQ21132.1"/>
    </source>
</evidence>
<evidence type="ECO:0000259" key="1">
    <source>
        <dbReference type="Pfam" id="PF09350"/>
    </source>
</evidence>
<keyword evidence="3" id="KW-1185">Reference proteome</keyword>